<dbReference type="Gene3D" id="3.40.50.720">
    <property type="entry name" value="NAD(P)-binding Rossmann-like Domain"/>
    <property type="match status" value="1"/>
</dbReference>
<proteinExistence type="predicted"/>
<dbReference type="Pfam" id="PF00107">
    <property type="entry name" value="ADH_zinc_N"/>
    <property type="match status" value="1"/>
</dbReference>
<dbReference type="InterPro" id="IPR011032">
    <property type="entry name" value="GroES-like_sf"/>
</dbReference>
<dbReference type="SUPFAM" id="SSF50129">
    <property type="entry name" value="GroES-like"/>
    <property type="match status" value="1"/>
</dbReference>
<keyword evidence="3" id="KW-1185">Reference proteome</keyword>
<dbReference type="InterPro" id="IPR051397">
    <property type="entry name" value="Zn-ADH-like_protein"/>
</dbReference>
<comment type="caution">
    <text evidence="2">The sequence shown here is derived from an EMBL/GenBank/DDBJ whole genome shotgun (WGS) entry which is preliminary data.</text>
</comment>
<dbReference type="PANTHER" id="PTHR43677:SF4">
    <property type="entry name" value="QUINONE OXIDOREDUCTASE-LIKE PROTEIN 2"/>
    <property type="match status" value="1"/>
</dbReference>
<evidence type="ECO:0000313" key="2">
    <source>
        <dbReference type="EMBL" id="SFJ88503.1"/>
    </source>
</evidence>
<dbReference type="InterPro" id="IPR013149">
    <property type="entry name" value="ADH-like_C"/>
</dbReference>
<reference evidence="2 3" key="1">
    <citation type="submission" date="2016-10" db="EMBL/GenBank/DDBJ databases">
        <authorList>
            <person name="Varghese N."/>
            <person name="Submissions S."/>
        </authorList>
    </citation>
    <scope>NUCLEOTIDE SEQUENCE [LARGE SCALE GENOMIC DNA]</scope>
    <source>
        <strain evidence="2 3">DSM 16392</strain>
    </source>
</reference>
<name>A0A1I3V0R4_9HYPH</name>
<accession>A0A1I3V0R4</accession>
<dbReference type="CDD" id="cd08241">
    <property type="entry name" value="QOR1"/>
    <property type="match status" value="1"/>
</dbReference>
<dbReference type="InterPro" id="IPR020843">
    <property type="entry name" value="ER"/>
</dbReference>
<gene>
    <name evidence="2" type="ORF">SAMN04488518_101120</name>
</gene>
<evidence type="ECO:0000313" key="3">
    <source>
        <dbReference type="Proteomes" id="UP000199598"/>
    </source>
</evidence>
<dbReference type="EMBL" id="FOSK01000001">
    <property type="protein sequence ID" value="SFJ88503.1"/>
    <property type="molecule type" value="Genomic_DNA"/>
</dbReference>
<dbReference type="RefSeq" id="WP_093515981.1">
    <property type="nucleotide sequence ID" value="NZ_FOSK01000001.1"/>
</dbReference>
<evidence type="ECO:0000259" key="1">
    <source>
        <dbReference type="SMART" id="SM00829"/>
    </source>
</evidence>
<dbReference type="InterPro" id="IPR013154">
    <property type="entry name" value="ADH-like_N"/>
</dbReference>
<protein>
    <submittedName>
        <fullName evidence="2">NADPH2:quinone reductase</fullName>
    </submittedName>
</protein>
<dbReference type="Pfam" id="PF08240">
    <property type="entry name" value="ADH_N"/>
    <property type="match status" value="1"/>
</dbReference>
<dbReference type="Gene3D" id="3.90.180.10">
    <property type="entry name" value="Medium-chain alcohol dehydrogenases, catalytic domain"/>
    <property type="match status" value="1"/>
</dbReference>
<sequence>MKAVICKKLGGPDDLVVRELDDPSVGAGEVLVRVKAAALNYFDTLIIQGKYQFKPELPFSPSGEMAGIVEAVGDGVARFKVGDRVASYAKWGAARELYVAPEHELVQVPDEVSLKHAAGLLITYGTAIHGLRSRARLQAGETVAVLGASGGAGQAAVEVAKLMGARVIACASSEDKLAHAKACGADVLVNYSEGGLKQKLKDLTDGKGLEVVYDVIGGDHADDALRATGWRGRYLVVGFASGTIQKIPANLTLLKGCDVLGVFWGEAVVREPEEHHKDCEQLFQWVADGQLKPHIHAEYPLEDIALGLEEISSRRAKGKVLLIP</sequence>
<dbReference type="InterPro" id="IPR036291">
    <property type="entry name" value="NAD(P)-bd_dom_sf"/>
</dbReference>
<dbReference type="SMART" id="SM00829">
    <property type="entry name" value="PKS_ER"/>
    <property type="match status" value="1"/>
</dbReference>
<dbReference type="Proteomes" id="UP000199598">
    <property type="component" value="Unassembled WGS sequence"/>
</dbReference>
<feature type="domain" description="Enoyl reductase (ER)" evidence="1">
    <location>
        <begin position="10"/>
        <end position="322"/>
    </location>
</feature>
<organism evidence="2 3">
    <name type="scientific">Pseudovibrio ascidiaceicola</name>
    <dbReference type="NCBI Taxonomy" id="285279"/>
    <lineage>
        <taxon>Bacteria</taxon>
        <taxon>Pseudomonadati</taxon>
        <taxon>Pseudomonadota</taxon>
        <taxon>Alphaproteobacteria</taxon>
        <taxon>Hyphomicrobiales</taxon>
        <taxon>Stappiaceae</taxon>
        <taxon>Pseudovibrio</taxon>
    </lineage>
</organism>
<dbReference type="PANTHER" id="PTHR43677">
    <property type="entry name" value="SHORT-CHAIN DEHYDROGENASE/REDUCTASE"/>
    <property type="match status" value="1"/>
</dbReference>
<dbReference type="SUPFAM" id="SSF51735">
    <property type="entry name" value="NAD(P)-binding Rossmann-fold domains"/>
    <property type="match status" value="1"/>
</dbReference>